<name>A0ABW5B1F6_9FLAO</name>
<evidence type="ECO:0008006" key="3">
    <source>
        <dbReference type="Google" id="ProtNLM"/>
    </source>
</evidence>
<protein>
    <recommendedName>
        <fullName evidence="3">HTH cro/C1-type domain-containing protein</fullName>
    </recommendedName>
</protein>
<keyword evidence="2" id="KW-1185">Reference proteome</keyword>
<comment type="caution">
    <text evidence="1">The sequence shown here is derived from an EMBL/GenBank/DDBJ whole genome shotgun (WGS) entry which is preliminary data.</text>
</comment>
<dbReference type="RefSeq" id="WP_378321017.1">
    <property type="nucleotide sequence ID" value="NZ_JBHUHY010000015.1"/>
</dbReference>
<sequence length="145" mass="17068">MSSIKKRILRFIAERNISKYKFYQETGITRGVLDSDSGITEDNIMKFIETYPEVDLNWLIKGEEKISNILVKNKEETIQNLERKDFIKDEIIRLLTVDKEIQDAFKYIIGKEINTFTSKKLLNLISEKSFIEAMFAYVQKNKSED</sequence>
<gene>
    <name evidence="1" type="ORF">ACFSJT_14515</name>
</gene>
<evidence type="ECO:0000313" key="1">
    <source>
        <dbReference type="EMBL" id="MFD2188012.1"/>
    </source>
</evidence>
<organism evidence="1 2">
    <name type="scientific">Aquimarina celericrescens</name>
    <dbReference type="NCBI Taxonomy" id="1964542"/>
    <lineage>
        <taxon>Bacteria</taxon>
        <taxon>Pseudomonadati</taxon>
        <taxon>Bacteroidota</taxon>
        <taxon>Flavobacteriia</taxon>
        <taxon>Flavobacteriales</taxon>
        <taxon>Flavobacteriaceae</taxon>
        <taxon>Aquimarina</taxon>
    </lineage>
</organism>
<reference evidence="2" key="1">
    <citation type="journal article" date="2019" name="Int. J. Syst. Evol. Microbiol.">
        <title>The Global Catalogue of Microorganisms (GCM) 10K type strain sequencing project: providing services to taxonomists for standard genome sequencing and annotation.</title>
        <authorList>
            <consortium name="The Broad Institute Genomics Platform"/>
            <consortium name="The Broad Institute Genome Sequencing Center for Infectious Disease"/>
            <person name="Wu L."/>
            <person name="Ma J."/>
        </authorList>
    </citation>
    <scope>NUCLEOTIDE SEQUENCE [LARGE SCALE GENOMIC DNA]</scope>
    <source>
        <strain evidence="2">DT92</strain>
    </source>
</reference>
<proteinExistence type="predicted"/>
<dbReference type="EMBL" id="JBHUHY010000015">
    <property type="protein sequence ID" value="MFD2188012.1"/>
    <property type="molecule type" value="Genomic_DNA"/>
</dbReference>
<dbReference type="Proteomes" id="UP001597344">
    <property type="component" value="Unassembled WGS sequence"/>
</dbReference>
<evidence type="ECO:0000313" key="2">
    <source>
        <dbReference type="Proteomes" id="UP001597344"/>
    </source>
</evidence>
<accession>A0ABW5B1F6</accession>